<organism evidence="3 4">
    <name type="scientific">Candidatus Sungbacteria bacterium RIFCSPHIGHO2_02_FULL_49_12</name>
    <dbReference type="NCBI Taxonomy" id="1802271"/>
    <lineage>
        <taxon>Bacteria</taxon>
        <taxon>Candidatus Sungiibacteriota</taxon>
    </lineage>
</organism>
<feature type="domain" description="Peptidoglycan binding-like" evidence="2">
    <location>
        <begin position="74"/>
        <end position="126"/>
    </location>
</feature>
<accession>A0A1G2KQT8</accession>
<evidence type="ECO:0000259" key="2">
    <source>
        <dbReference type="Pfam" id="PF01471"/>
    </source>
</evidence>
<evidence type="ECO:0000313" key="4">
    <source>
        <dbReference type="Proteomes" id="UP000177362"/>
    </source>
</evidence>
<dbReference type="Gene3D" id="1.10.101.10">
    <property type="entry name" value="PGBD-like superfamily/PGBD"/>
    <property type="match status" value="1"/>
</dbReference>
<reference evidence="3 4" key="1">
    <citation type="journal article" date="2016" name="Nat. Commun.">
        <title>Thousands of microbial genomes shed light on interconnected biogeochemical processes in an aquifer system.</title>
        <authorList>
            <person name="Anantharaman K."/>
            <person name="Brown C.T."/>
            <person name="Hug L.A."/>
            <person name="Sharon I."/>
            <person name="Castelle C.J."/>
            <person name="Probst A.J."/>
            <person name="Thomas B.C."/>
            <person name="Singh A."/>
            <person name="Wilkins M.J."/>
            <person name="Karaoz U."/>
            <person name="Brodie E.L."/>
            <person name="Williams K.H."/>
            <person name="Hubbard S.S."/>
            <person name="Banfield J.F."/>
        </authorList>
    </citation>
    <scope>NUCLEOTIDE SEQUENCE [LARGE SCALE GENOMIC DNA]</scope>
</reference>
<name>A0A1G2KQT8_9BACT</name>
<dbReference type="InterPro" id="IPR036365">
    <property type="entry name" value="PGBD-like_sf"/>
</dbReference>
<dbReference type="EMBL" id="MHQJ01000007">
    <property type="protein sequence ID" value="OHA01797.1"/>
    <property type="molecule type" value="Genomic_DNA"/>
</dbReference>
<dbReference type="InterPro" id="IPR036366">
    <property type="entry name" value="PGBDSf"/>
</dbReference>
<gene>
    <name evidence="3" type="ORF">A3C11_01410</name>
</gene>
<dbReference type="Pfam" id="PF01471">
    <property type="entry name" value="PG_binding_1"/>
    <property type="match status" value="1"/>
</dbReference>
<keyword evidence="1" id="KW-0732">Signal</keyword>
<protein>
    <recommendedName>
        <fullName evidence="2">Peptidoglycan binding-like domain-containing protein</fullName>
    </recommendedName>
</protein>
<evidence type="ECO:0000256" key="1">
    <source>
        <dbReference type="SAM" id="SignalP"/>
    </source>
</evidence>
<sequence length="154" mass="16893">MKYLAYAFFAFAIVIGIAAPSYAATFQFTPLERHQLLSVVQTEITKGIMLPLAGREVPVLTGFAHTFGAGSTQRDEIRELQQFLVDRGYQTFVTGDYLSLTRAAVLAFQKDYGIKPTGYFGPLTRASVNAMLSSTAQAPVRSKATITTPIRDFT</sequence>
<dbReference type="SUPFAM" id="SSF47090">
    <property type="entry name" value="PGBD-like"/>
    <property type="match status" value="1"/>
</dbReference>
<dbReference type="InterPro" id="IPR002477">
    <property type="entry name" value="Peptidoglycan-bd-like"/>
</dbReference>
<feature type="signal peptide" evidence="1">
    <location>
        <begin position="1"/>
        <end position="23"/>
    </location>
</feature>
<dbReference type="Proteomes" id="UP000177362">
    <property type="component" value="Unassembled WGS sequence"/>
</dbReference>
<evidence type="ECO:0000313" key="3">
    <source>
        <dbReference type="EMBL" id="OHA01797.1"/>
    </source>
</evidence>
<proteinExistence type="predicted"/>
<dbReference type="AlphaFoldDB" id="A0A1G2KQT8"/>
<comment type="caution">
    <text evidence="3">The sequence shown here is derived from an EMBL/GenBank/DDBJ whole genome shotgun (WGS) entry which is preliminary data.</text>
</comment>
<feature type="chain" id="PRO_5009583432" description="Peptidoglycan binding-like domain-containing protein" evidence="1">
    <location>
        <begin position="24"/>
        <end position="154"/>
    </location>
</feature>